<evidence type="ECO:0000256" key="6">
    <source>
        <dbReference type="HAMAP-Rule" id="MF_01877"/>
    </source>
</evidence>
<dbReference type="PANTHER" id="PTHR46111:SF1">
    <property type="entry name" value="RIBOSOMAL RNA SMALL SUBUNIT METHYLTRANSFERASE I"/>
    <property type="match status" value="1"/>
</dbReference>
<dbReference type="GO" id="GO:0005737">
    <property type="term" value="C:cytoplasm"/>
    <property type="evidence" value="ECO:0007669"/>
    <property type="project" value="UniProtKB-SubCell"/>
</dbReference>
<comment type="catalytic activity">
    <reaction evidence="6">
        <text>cytidine(1402) in 16S rRNA + S-adenosyl-L-methionine = 2'-O-methylcytidine(1402) in 16S rRNA + S-adenosyl-L-homocysteine + H(+)</text>
        <dbReference type="Rhea" id="RHEA:42924"/>
        <dbReference type="Rhea" id="RHEA-COMP:10285"/>
        <dbReference type="Rhea" id="RHEA-COMP:10286"/>
        <dbReference type="ChEBI" id="CHEBI:15378"/>
        <dbReference type="ChEBI" id="CHEBI:57856"/>
        <dbReference type="ChEBI" id="CHEBI:59789"/>
        <dbReference type="ChEBI" id="CHEBI:74495"/>
        <dbReference type="ChEBI" id="CHEBI:82748"/>
        <dbReference type="EC" id="2.1.1.198"/>
    </reaction>
</comment>
<organism evidence="8 9">
    <name type="scientific">Mailhella massiliensis</name>
    <dbReference type="NCBI Taxonomy" id="1903261"/>
    <lineage>
        <taxon>Bacteria</taxon>
        <taxon>Pseudomonadati</taxon>
        <taxon>Thermodesulfobacteriota</taxon>
        <taxon>Desulfovibrionia</taxon>
        <taxon>Desulfovibrionales</taxon>
        <taxon>Desulfovibrionaceae</taxon>
        <taxon>Mailhella</taxon>
    </lineage>
</organism>
<dbReference type="EC" id="2.1.1.198" evidence="6"/>
<evidence type="ECO:0000259" key="7">
    <source>
        <dbReference type="Pfam" id="PF00590"/>
    </source>
</evidence>
<keyword evidence="5 6" id="KW-0949">S-adenosyl-L-methionine</keyword>
<dbReference type="Pfam" id="PF00590">
    <property type="entry name" value="TP_methylase"/>
    <property type="match status" value="1"/>
</dbReference>
<keyword evidence="3 6" id="KW-0489">Methyltransferase</keyword>
<dbReference type="InterPro" id="IPR000878">
    <property type="entry name" value="4pyrrol_Mease"/>
</dbReference>
<evidence type="ECO:0000313" key="8">
    <source>
        <dbReference type="EMBL" id="HJD97614.1"/>
    </source>
</evidence>
<comment type="subcellular location">
    <subcellularLocation>
        <location evidence="6">Cytoplasm</location>
    </subcellularLocation>
</comment>
<evidence type="ECO:0000256" key="3">
    <source>
        <dbReference type="ARBA" id="ARBA00022603"/>
    </source>
</evidence>
<name>A0A921AWW8_9BACT</name>
<reference evidence="8" key="1">
    <citation type="journal article" date="2021" name="PeerJ">
        <title>Extensive microbial diversity within the chicken gut microbiome revealed by metagenomics and culture.</title>
        <authorList>
            <person name="Gilroy R."/>
            <person name="Ravi A."/>
            <person name="Getino M."/>
            <person name="Pursley I."/>
            <person name="Horton D.L."/>
            <person name="Alikhan N.F."/>
            <person name="Baker D."/>
            <person name="Gharbi K."/>
            <person name="Hall N."/>
            <person name="Watson M."/>
            <person name="Adriaenssens E.M."/>
            <person name="Foster-Nyarko E."/>
            <person name="Jarju S."/>
            <person name="Secka A."/>
            <person name="Antonio M."/>
            <person name="Oren A."/>
            <person name="Chaudhuri R.R."/>
            <person name="La Ragione R."/>
            <person name="Hildebrand F."/>
            <person name="Pallen M.J."/>
        </authorList>
    </citation>
    <scope>NUCLEOTIDE SEQUENCE</scope>
    <source>
        <strain evidence="8">ChiGjej2B2-19336</strain>
    </source>
</reference>
<dbReference type="InterPro" id="IPR014776">
    <property type="entry name" value="4pyrrole_Mease_sub2"/>
</dbReference>
<dbReference type="Gene3D" id="3.40.1010.10">
    <property type="entry name" value="Cobalt-precorrin-4 Transmethylase, Domain 1"/>
    <property type="match status" value="1"/>
</dbReference>
<keyword evidence="1 6" id="KW-0963">Cytoplasm</keyword>
<comment type="caution">
    <text evidence="8">The sequence shown here is derived from an EMBL/GenBank/DDBJ whole genome shotgun (WGS) entry which is preliminary data.</text>
</comment>
<dbReference type="NCBIfam" id="TIGR00096">
    <property type="entry name" value="16S rRNA (cytidine(1402)-2'-O)-methyltransferase"/>
    <property type="match status" value="1"/>
</dbReference>
<dbReference type="Proteomes" id="UP000698963">
    <property type="component" value="Unassembled WGS sequence"/>
</dbReference>
<evidence type="ECO:0000256" key="2">
    <source>
        <dbReference type="ARBA" id="ARBA00022552"/>
    </source>
</evidence>
<evidence type="ECO:0000256" key="5">
    <source>
        <dbReference type="ARBA" id="ARBA00022691"/>
    </source>
</evidence>
<dbReference type="InterPro" id="IPR035996">
    <property type="entry name" value="4pyrrol_Methylase_sf"/>
</dbReference>
<dbReference type="Gene3D" id="3.30.950.10">
    <property type="entry name" value="Methyltransferase, Cobalt-precorrin-4 Transmethylase, Domain 2"/>
    <property type="match status" value="1"/>
</dbReference>
<dbReference type="SUPFAM" id="SSF53790">
    <property type="entry name" value="Tetrapyrrole methylase"/>
    <property type="match status" value="1"/>
</dbReference>
<keyword evidence="4 6" id="KW-0808">Transferase</keyword>
<evidence type="ECO:0000256" key="4">
    <source>
        <dbReference type="ARBA" id="ARBA00022679"/>
    </source>
</evidence>
<accession>A0A921AWW8</accession>
<dbReference type="AlphaFoldDB" id="A0A921AWW8"/>
<evidence type="ECO:0000313" key="9">
    <source>
        <dbReference type="Proteomes" id="UP000698963"/>
    </source>
</evidence>
<protein>
    <recommendedName>
        <fullName evidence="6">Ribosomal RNA small subunit methyltransferase I</fullName>
        <ecNumber evidence="6">2.1.1.198</ecNumber>
    </recommendedName>
    <alternativeName>
        <fullName evidence="6">16S rRNA 2'-O-ribose C1402 methyltransferase</fullName>
    </alternativeName>
    <alternativeName>
        <fullName evidence="6">rRNA (cytidine-2'-O-)-methyltransferase RsmI</fullName>
    </alternativeName>
</protein>
<dbReference type="PIRSF" id="PIRSF005917">
    <property type="entry name" value="MTase_YraL"/>
    <property type="match status" value="1"/>
</dbReference>
<evidence type="ECO:0000256" key="1">
    <source>
        <dbReference type="ARBA" id="ARBA00022490"/>
    </source>
</evidence>
<dbReference type="GO" id="GO:0070677">
    <property type="term" value="F:rRNA (cytosine-2'-O-)-methyltransferase activity"/>
    <property type="evidence" value="ECO:0007669"/>
    <property type="project" value="UniProtKB-UniRule"/>
</dbReference>
<dbReference type="InterPro" id="IPR008189">
    <property type="entry name" value="rRNA_ssu_MeTfrase_I"/>
</dbReference>
<dbReference type="CDD" id="cd11648">
    <property type="entry name" value="RsmI"/>
    <property type="match status" value="1"/>
</dbReference>
<sequence>MSSNTQNQEPGTLWVVGTPLGNPGDLSPRARACLEEADMVLAEDTRREGLACARWGVTVRRFLSYHDHNEKEKAASVLELLREGKNIALISDAGMPVMADPGYVVIRACREAGLPVSVIPGPCAPVTALAGSGIPPQPFVFFGFLPRKRSEQEESLAPYAALPVTLVFFERKDRLQETLKNALALLGPREVCVARELTKTHEEYLRFRLDDIPDLSGILGEVTVVLGPPEGHVKSSREEILALIAEERPAGGAPRAVARRVQARSRGWTTGEIYAILSGMKG</sequence>
<comment type="similarity">
    <text evidence="6">Belongs to the methyltransferase superfamily. RsmI family.</text>
</comment>
<dbReference type="InterPro" id="IPR014777">
    <property type="entry name" value="4pyrrole_Mease_sub1"/>
</dbReference>
<proteinExistence type="inferred from homology"/>
<dbReference type="HAMAP" id="MF_01877">
    <property type="entry name" value="16SrRNA_methyltr_I"/>
    <property type="match status" value="1"/>
</dbReference>
<dbReference type="RefSeq" id="WP_304122663.1">
    <property type="nucleotide sequence ID" value="NZ_DYZA01000167.1"/>
</dbReference>
<feature type="domain" description="Tetrapyrrole methylase" evidence="7">
    <location>
        <begin position="12"/>
        <end position="212"/>
    </location>
</feature>
<gene>
    <name evidence="6 8" type="primary">rsmI</name>
    <name evidence="8" type="ORF">K8W16_08220</name>
</gene>
<dbReference type="PANTHER" id="PTHR46111">
    <property type="entry name" value="RIBOSOMAL RNA SMALL SUBUNIT METHYLTRANSFERASE I"/>
    <property type="match status" value="1"/>
</dbReference>
<dbReference type="EMBL" id="DYZA01000167">
    <property type="protein sequence ID" value="HJD97614.1"/>
    <property type="molecule type" value="Genomic_DNA"/>
</dbReference>
<comment type="function">
    <text evidence="6">Catalyzes the 2'-O-methylation of the ribose of cytidine 1402 (C1402) in 16S rRNA.</text>
</comment>
<keyword evidence="2 6" id="KW-0698">rRNA processing</keyword>
<reference evidence="8" key="2">
    <citation type="submission" date="2021-09" db="EMBL/GenBank/DDBJ databases">
        <authorList>
            <person name="Gilroy R."/>
        </authorList>
    </citation>
    <scope>NUCLEOTIDE SEQUENCE</scope>
    <source>
        <strain evidence="8">ChiGjej2B2-19336</strain>
    </source>
</reference>